<dbReference type="GeneID" id="57276307"/>
<dbReference type="Pfam" id="PF13460">
    <property type="entry name" value="NAD_binding_10"/>
    <property type="match status" value="1"/>
</dbReference>
<dbReference type="Gene3D" id="3.40.50.720">
    <property type="entry name" value="NAD(P)-binding Rossmann-like Domain"/>
    <property type="match status" value="1"/>
</dbReference>
<dbReference type="RefSeq" id="WP_046870976.1">
    <property type="nucleotide sequence ID" value="NZ_BAAAXI010000020.1"/>
</dbReference>
<evidence type="ECO:0000313" key="3">
    <source>
        <dbReference type="EMBL" id="AMV67122.1"/>
    </source>
</evidence>
<evidence type="ECO:0000313" key="2">
    <source>
        <dbReference type="EMBL" id="AMV62991.1"/>
    </source>
</evidence>
<dbReference type="KEGG" id="pdm:ADU72_1189"/>
<evidence type="ECO:0000259" key="1">
    <source>
        <dbReference type="Pfam" id="PF13460"/>
    </source>
</evidence>
<dbReference type="AlphaFoldDB" id="A0AAC9B245"/>
<dbReference type="InterPro" id="IPR016040">
    <property type="entry name" value="NAD(P)-bd_dom"/>
</dbReference>
<organism evidence="2 5">
    <name type="scientific">Pediococcus damnosus</name>
    <dbReference type="NCBI Taxonomy" id="51663"/>
    <lineage>
        <taxon>Bacteria</taxon>
        <taxon>Bacillati</taxon>
        <taxon>Bacillota</taxon>
        <taxon>Bacilli</taxon>
        <taxon>Lactobacillales</taxon>
        <taxon>Lactobacillaceae</taxon>
        <taxon>Pediococcus</taxon>
    </lineage>
</organism>
<dbReference type="Proteomes" id="UP000076405">
    <property type="component" value="Chromosome"/>
</dbReference>
<dbReference type="EMBL" id="CP012288">
    <property type="protein sequence ID" value="AMV67122.1"/>
    <property type="molecule type" value="Genomic_DNA"/>
</dbReference>
<keyword evidence="4" id="KW-1185">Reference proteome</keyword>
<protein>
    <submittedName>
        <fullName evidence="2">Nucleoside-diphosphate-sugar epimerase</fullName>
    </submittedName>
</protein>
<name>A0AAC9B245_9LACO</name>
<proteinExistence type="predicted"/>
<sequence length="196" mass="21877">MKRVLVMGINNLVGQALLEMIKKIDDSELQFMFIDNDVAGKNAKIDFQSADQLAPKLKLADILVINTVDWDADYMLDAIIDAIEMQTINLDKIIFRTVAGVNDEYPLEKIQIAKKDPVEFIKQQQYAGKLVDESEIPYTIIRPSNIAETTGPDYKLIEEGQSMQDAKDVSAHSVAKVMMQAIQTNDLLNQSIGICG</sequence>
<evidence type="ECO:0000313" key="4">
    <source>
        <dbReference type="Proteomes" id="UP000076244"/>
    </source>
</evidence>
<dbReference type="InterPro" id="IPR036291">
    <property type="entry name" value="NAD(P)-bd_dom_sf"/>
</dbReference>
<feature type="domain" description="NAD(P)-binding" evidence="1">
    <location>
        <begin position="43"/>
        <end position="183"/>
    </location>
</feature>
<dbReference type="EMBL" id="CP012275">
    <property type="protein sequence ID" value="AMV62991.1"/>
    <property type="molecule type" value="Genomic_DNA"/>
</dbReference>
<dbReference type="Proteomes" id="UP000076244">
    <property type="component" value="Chromosome"/>
</dbReference>
<reference evidence="4 5" key="1">
    <citation type="journal article" date="2016" name="PLoS ONE">
        <title>The Identification of Novel Diagnostic Marker Genes for the Detection of Beer Spoiling Pediococcus damnosus Strains Using the BlAst Diagnostic Gene findEr.</title>
        <authorList>
            <person name="Behr J."/>
            <person name="Geissler A.J."/>
            <person name="Schmid J."/>
            <person name="Zehe A."/>
            <person name="Vogel R.F."/>
        </authorList>
    </citation>
    <scope>NUCLEOTIDE SEQUENCE [LARGE SCALE GENOMIC DNA]</scope>
    <source>
        <strain evidence="2 5">TMW 2.1533</strain>
        <strain evidence="3 4">TMW 2.1535</strain>
    </source>
</reference>
<dbReference type="SUPFAM" id="SSF51735">
    <property type="entry name" value="NAD(P)-binding Rossmann-fold domains"/>
    <property type="match status" value="1"/>
</dbReference>
<evidence type="ECO:0000313" key="5">
    <source>
        <dbReference type="Proteomes" id="UP000076405"/>
    </source>
</evidence>
<accession>A0AAC9B245</accession>
<gene>
    <name evidence="2" type="ORF">ADU70_1507</name>
    <name evidence="3" type="ORF">ADU72_1189</name>
</gene>